<evidence type="ECO:0000313" key="2">
    <source>
        <dbReference type="Proteomes" id="UP000283569"/>
    </source>
</evidence>
<organism evidence="1 2">
    <name type="scientific">Gibberella intermedia</name>
    <name type="common">Bulb rot disease fungus</name>
    <name type="synonym">Fusarium proliferatum</name>
    <dbReference type="NCBI Taxonomy" id="948311"/>
    <lineage>
        <taxon>Eukaryota</taxon>
        <taxon>Fungi</taxon>
        <taxon>Dikarya</taxon>
        <taxon>Ascomycota</taxon>
        <taxon>Pezizomycotina</taxon>
        <taxon>Sordariomycetes</taxon>
        <taxon>Hypocreomycetidae</taxon>
        <taxon>Hypocreales</taxon>
        <taxon>Nectriaceae</taxon>
        <taxon>Fusarium</taxon>
        <taxon>Fusarium fujikuroi species complex</taxon>
    </lineage>
</organism>
<dbReference type="EMBL" id="MRDB01000206">
    <property type="protein sequence ID" value="RKL19042.1"/>
    <property type="molecule type" value="Genomic_DNA"/>
</dbReference>
<evidence type="ECO:0000313" key="1">
    <source>
        <dbReference type="EMBL" id="RKL19042.1"/>
    </source>
</evidence>
<name>A0A420RPS3_GIBIN</name>
<evidence type="ECO:0008006" key="3">
    <source>
        <dbReference type="Google" id="ProtNLM"/>
    </source>
</evidence>
<protein>
    <recommendedName>
        <fullName evidence="3">Reverse transcriptase</fullName>
    </recommendedName>
</protein>
<accession>A0A420RPS3</accession>
<gene>
    <name evidence="1" type="ORF">BFJ72_g15198</name>
</gene>
<comment type="caution">
    <text evidence="1">The sequence shown here is derived from an EMBL/GenBank/DDBJ whole genome shotgun (WGS) entry which is preliminary data.</text>
</comment>
<sequence>MPRAYGVIKQPVITQSDRTAATAVWPVTIRQIYEHAERLGKGNNRVKMVWVPSQDDSLTMSREAKRQAQKATRAECTPRSLPYQARSTRTRLVVAQLHQQRRLPDRVGGYSKRIDRALPGKHTQALYDRLKRRETDVLSQLRTGMARINSYLSKIGATESDMCECRRAPETMERFLFRCTRWDIEREAMRQVGQNMMGNLSFFLGGKSASDGPKWTPNLEAVRAALRWRRED</sequence>
<dbReference type="Proteomes" id="UP000283569">
    <property type="component" value="Unassembled WGS sequence"/>
</dbReference>
<dbReference type="AlphaFoldDB" id="A0A420RPS3"/>
<reference evidence="1 2" key="1">
    <citation type="journal article" date="2018" name="Sci. Rep.">
        <title>Characterisation of pathogen-specific regions and novel effector candidates in Fusarium oxysporum f. sp. cepae.</title>
        <authorList>
            <person name="Armitage A.D."/>
            <person name="Taylor A."/>
            <person name="Sobczyk M.K."/>
            <person name="Baxter L."/>
            <person name="Greenfield B.P."/>
            <person name="Bates H.J."/>
            <person name="Wilson F."/>
            <person name="Jackson A.C."/>
            <person name="Ott S."/>
            <person name="Harrison R.J."/>
            <person name="Clarkson J.P."/>
        </authorList>
    </citation>
    <scope>NUCLEOTIDE SEQUENCE [LARGE SCALE GENOMIC DNA]</scope>
    <source>
        <strain evidence="1 2">Fp_A8</strain>
    </source>
</reference>
<proteinExistence type="predicted"/>